<name>A0AAD8DPM5_MYTSE</name>
<evidence type="ECO:0000256" key="1">
    <source>
        <dbReference type="SAM" id="MobiDB-lite"/>
    </source>
</evidence>
<organism evidence="2 3">
    <name type="scientific">Mythimna separata</name>
    <name type="common">Oriental armyworm</name>
    <name type="synonym">Pseudaletia separata</name>
    <dbReference type="NCBI Taxonomy" id="271217"/>
    <lineage>
        <taxon>Eukaryota</taxon>
        <taxon>Metazoa</taxon>
        <taxon>Ecdysozoa</taxon>
        <taxon>Arthropoda</taxon>
        <taxon>Hexapoda</taxon>
        <taxon>Insecta</taxon>
        <taxon>Pterygota</taxon>
        <taxon>Neoptera</taxon>
        <taxon>Endopterygota</taxon>
        <taxon>Lepidoptera</taxon>
        <taxon>Glossata</taxon>
        <taxon>Ditrysia</taxon>
        <taxon>Noctuoidea</taxon>
        <taxon>Noctuidae</taxon>
        <taxon>Noctuinae</taxon>
        <taxon>Hadenini</taxon>
        <taxon>Mythimna</taxon>
    </lineage>
</organism>
<sequence length="111" mass="11871">MSLNSPPLMAPPPAVPVADHTSDDEVEMRAVVRRLSVKNTAPGPDGVPGRVWVLAMEALGSLANAWREASSPLAGRPGNWSSSRSRDAPRTLRPRTGPSCCSTRWANSLKE</sequence>
<feature type="compositionally biased region" description="Polar residues" evidence="1">
    <location>
        <begin position="99"/>
        <end position="111"/>
    </location>
</feature>
<dbReference type="AlphaFoldDB" id="A0AAD8DPM5"/>
<accession>A0AAD8DPM5</accession>
<feature type="region of interest" description="Disordered" evidence="1">
    <location>
        <begin position="1"/>
        <end position="21"/>
    </location>
</feature>
<evidence type="ECO:0000313" key="3">
    <source>
        <dbReference type="Proteomes" id="UP001231518"/>
    </source>
</evidence>
<feature type="region of interest" description="Disordered" evidence="1">
    <location>
        <begin position="70"/>
        <end position="111"/>
    </location>
</feature>
<keyword evidence="3" id="KW-1185">Reference proteome</keyword>
<dbReference type="EMBL" id="JARGEI010000020">
    <property type="protein sequence ID" value="KAJ8713300.1"/>
    <property type="molecule type" value="Genomic_DNA"/>
</dbReference>
<dbReference type="Proteomes" id="UP001231518">
    <property type="component" value="Chromosome 4"/>
</dbReference>
<evidence type="ECO:0000313" key="2">
    <source>
        <dbReference type="EMBL" id="KAJ8713300.1"/>
    </source>
</evidence>
<protein>
    <submittedName>
        <fullName evidence="2">Uncharacterized protein</fullName>
    </submittedName>
</protein>
<proteinExistence type="predicted"/>
<gene>
    <name evidence="2" type="ORF">PYW07_013670</name>
</gene>
<reference evidence="2" key="1">
    <citation type="submission" date="2023-03" db="EMBL/GenBank/DDBJ databases">
        <title>Chromosome-level genomes of two armyworms, Mythimna separata and Mythimna loreyi, provide insights into the biosynthesis and reception of sex pheromones.</title>
        <authorList>
            <person name="Zhao H."/>
        </authorList>
    </citation>
    <scope>NUCLEOTIDE SEQUENCE</scope>
    <source>
        <strain evidence="2">BeijingLab</strain>
        <tissue evidence="2">Pupa</tissue>
    </source>
</reference>
<comment type="caution">
    <text evidence="2">The sequence shown here is derived from an EMBL/GenBank/DDBJ whole genome shotgun (WGS) entry which is preliminary data.</text>
</comment>